<comment type="caution">
    <text evidence="4">The sequence shown here is derived from an EMBL/GenBank/DDBJ whole genome shotgun (WGS) entry which is preliminary data.</text>
</comment>
<dbReference type="EMBL" id="MHWD01000003">
    <property type="protein sequence ID" value="OHB04841.1"/>
    <property type="molecule type" value="Genomic_DNA"/>
</dbReference>
<protein>
    <recommendedName>
        <fullName evidence="6">PKD domain-containing protein</fullName>
    </recommendedName>
</protein>
<dbReference type="AlphaFoldDB" id="A0A1G2U5R9"/>
<evidence type="ECO:0000259" key="3">
    <source>
        <dbReference type="PROSITE" id="PS51841"/>
    </source>
</evidence>
<name>A0A1G2U5R9_9BACT</name>
<feature type="domain" description="LTD" evidence="3">
    <location>
        <begin position="1"/>
        <end position="106"/>
    </location>
</feature>
<evidence type="ECO:0000259" key="2">
    <source>
        <dbReference type="PROSITE" id="PS50093"/>
    </source>
</evidence>
<dbReference type="Pfam" id="PF00932">
    <property type="entry name" value="LTD"/>
    <property type="match status" value="1"/>
</dbReference>
<dbReference type="PROSITE" id="PS51841">
    <property type="entry name" value="LTD"/>
    <property type="match status" value="1"/>
</dbReference>
<dbReference type="SUPFAM" id="SSF74853">
    <property type="entry name" value="Lamin A/C globular tail domain"/>
    <property type="match status" value="1"/>
</dbReference>
<dbReference type="CDD" id="cd00146">
    <property type="entry name" value="PKD"/>
    <property type="match status" value="1"/>
</dbReference>
<dbReference type="SUPFAM" id="SSF49299">
    <property type="entry name" value="PKD domain"/>
    <property type="match status" value="1"/>
</dbReference>
<dbReference type="Proteomes" id="UP000179283">
    <property type="component" value="Unassembled WGS sequence"/>
</dbReference>
<dbReference type="InterPro" id="IPR001322">
    <property type="entry name" value="Lamin_tail_dom"/>
</dbReference>
<organism evidence="4 5">
    <name type="scientific">Candidatus Zambryskibacteria bacterium RIFCSPLOWO2_01_FULL_43_17</name>
    <dbReference type="NCBI Taxonomy" id="1802760"/>
    <lineage>
        <taxon>Bacteria</taxon>
        <taxon>Candidatus Zambryskiibacteriota</taxon>
    </lineage>
</organism>
<dbReference type="InterPro" id="IPR035986">
    <property type="entry name" value="PKD_dom_sf"/>
</dbReference>
<sequence>MYDLAGTDSNEWIEVQNTSAQSIDLSTWKFFEGNSNHGLTAYQGDPNIPANGFAIIAHDPTAFKSEFAAFTGVIFDSSFSLSNTTGETLIIRDGTLSDIDSVSYTPDKGGNGDGNSLQKIGSDWDASLPTPGASNSSNTAVSQENSQANSQTTQTNSNSVSTYTSSATEFTSSTKQNTFSVSIGKDRLAAVSNPVEFKAEVKNADGYSGRTASFMWTLGDGSMKSGQAVTYNYRYPGDYIVVLNASRAGEDVVARVHVKVVDPNIAASAQSDGSVKVENFAKDDINLSEWRIESFGKYFVFPKDTIVKGQSSITIPGDVAGLTINPLIPLQIRNPMGLLYTPKQFAVHTEQSVESTAINQKKVVITPAFTEDNEVSAEIFVSAGTDTPDKMTNSEASISQIVESNQNVAAVSSVVTIDKPKGFWRTIKDFFTKFLKK</sequence>
<feature type="compositionally biased region" description="Low complexity" evidence="1">
    <location>
        <begin position="142"/>
        <end position="161"/>
    </location>
</feature>
<feature type="region of interest" description="Disordered" evidence="1">
    <location>
        <begin position="103"/>
        <end position="161"/>
    </location>
</feature>
<accession>A0A1G2U5R9</accession>
<gene>
    <name evidence="4" type="ORF">A2920_00615</name>
</gene>
<evidence type="ECO:0000313" key="4">
    <source>
        <dbReference type="EMBL" id="OHB04841.1"/>
    </source>
</evidence>
<dbReference type="InterPro" id="IPR013783">
    <property type="entry name" value="Ig-like_fold"/>
</dbReference>
<dbReference type="PROSITE" id="PS50093">
    <property type="entry name" value="PKD"/>
    <property type="match status" value="1"/>
</dbReference>
<reference evidence="4 5" key="1">
    <citation type="journal article" date="2016" name="Nat. Commun.">
        <title>Thousands of microbial genomes shed light on interconnected biogeochemical processes in an aquifer system.</title>
        <authorList>
            <person name="Anantharaman K."/>
            <person name="Brown C.T."/>
            <person name="Hug L.A."/>
            <person name="Sharon I."/>
            <person name="Castelle C.J."/>
            <person name="Probst A.J."/>
            <person name="Thomas B.C."/>
            <person name="Singh A."/>
            <person name="Wilkins M.J."/>
            <person name="Karaoz U."/>
            <person name="Brodie E.L."/>
            <person name="Williams K.H."/>
            <person name="Hubbard S.S."/>
            <person name="Banfield J.F."/>
        </authorList>
    </citation>
    <scope>NUCLEOTIDE SEQUENCE [LARGE SCALE GENOMIC DNA]</scope>
</reference>
<dbReference type="InterPro" id="IPR036415">
    <property type="entry name" value="Lamin_tail_dom_sf"/>
</dbReference>
<evidence type="ECO:0000256" key="1">
    <source>
        <dbReference type="SAM" id="MobiDB-lite"/>
    </source>
</evidence>
<proteinExistence type="predicted"/>
<evidence type="ECO:0008006" key="6">
    <source>
        <dbReference type="Google" id="ProtNLM"/>
    </source>
</evidence>
<feature type="domain" description="PKD" evidence="2">
    <location>
        <begin position="208"/>
        <end position="260"/>
    </location>
</feature>
<dbReference type="Gene3D" id="2.60.40.10">
    <property type="entry name" value="Immunoglobulins"/>
    <property type="match status" value="1"/>
</dbReference>
<feature type="compositionally biased region" description="Polar residues" evidence="1">
    <location>
        <begin position="132"/>
        <end position="141"/>
    </location>
</feature>
<dbReference type="Pfam" id="PF00801">
    <property type="entry name" value="PKD"/>
    <property type="match status" value="1"/>
</dbReference>
<dbReference type="InterPro" id="IPR000601">
    <property type="entry name" value="PKD_dom"/>
</dbReference>
<evidence type="ECO:0000313" key="5">
    <source>
        <dbReference type="Proteomes" id="UP000179283"/>
    </source>
</evidence>